<evidence type="ECO:0000256" key="1">
    <source>
        <dbReference type="ARBA" id="ARBA00009275"/>
    </source>
</evidence>
<dbReference type="PANTHER" id="PTHR46124:SF4">
    <property type="entry name" value="HYDROLASE TATD"/>
    <property type="match status" value="1"/>
</dbReference>
<dbReference type="InterPro" id="IPR032466">
    <property type="entry name" value="Metal_Hydrolase"/>
</dbReference>
<keyword evidence="6" id="KW-1185">Reference proteome</keyword>
<dbReference type="Gene3D" id="3.20.20.140">
    <property type="entry name" value="Metal-dependent hydrolases"/>
    <property type="match status" value="1"/>
</dbReference>
<dbReference type="RefSeq" id="WP_158864527.1">
    <property type="nucleotide sequence ID" value="NZ_CP046401.1"/>
</dbReference>
<feature type="binding site" evidence="4">
    <location>
        <position position="129"/>
    </location>
    <ligand>
        <name>a divalent metal cation</name>
        <dbReference type="ChEBI" id="CHEBI:60240"/>
        <label>2</label>
    </ligand>
</feature>
<feature type="binding site" evidence="4">
    <location>
        <position position="203"/>
    </location>
    <ligand>
        <name>a divalent metal cation</name>
        <dbReference type="ChEBI" id="CHEBI:60240"/>
        <label>1</label>
    </ligand>
</feature>
<dbReference type="NCBIfam" id="TIGR00010">
    <property type="entry name" value="YchF/TatD family DNA exonuclease"/>
    <property type="match status" value="1"/>
</dbReference>
<reference evidence="5 6" key="1">
    <citation type="submission" date="2019-11" db="EMBL/GenBank/DDBJ databases">
        <authorList>
            <person name="Zheng R.K."/>
            <person name="Sun C.M."/>
        </authorList>
    </citation>
    <scope>NUCLEOTIDE SEQUENCE [LARGE SCALE GENOMIC DNA]</scope>
    <source>
        <strain evidence="5 6">WC007</strain>
    </source>
</reference>
<dbReference type="KEGG" id="mcos:GM418_07015"/>
<feature type="binding site" evidence="4">
    <location>
        <position position="6"/>
    </location>
    <ligand>
        <name>a divalent metal cation</name>
        <dbReference type="ChEBI" id="CHEBI:60240"/>
        <label>1</label>
    </ligand>
</feature>
<evidence type="ECO:0000313" key="5">
    <source>
        <dbReference type="EMBL" id="QGY43417.1"/>
    </source>
</evidence>
<keyword evidence="5" id="KW-0540">Nuclease</keyword>
<feature type="binding site" evidence="4">
    <location>
        <position position="154"/>
    </location>
    <ligand>
        <name>a divalent metal cation</name>
        <dbReference type="ChEBI" id="CHEBI:60240"/>
        <label>2</label>
    </ligand>
</feature>
<sequence>MLIDTHSHIYTEDFSHDFDDVIQKAYNNNVKKIILPNIDSGTAKHLVDVSNSYPHLCYPLMGLHPTSVDEDYKQELEAVEYWFDKHNFYGVGEIGIDLYWSQTFVKQQEDAFRFQVRLAKNKNLPIVIHVRNSFDEIYKIVEEEQDGSLRGIFHCFTGSKKEARKIIDLGFLLGIGGVVTFKNSDLDKVISNFDLSNFVLETDSPYLAPEPKRGRRNESSFLVYIAQKVAEIYDVPVEKVAEITTANARNLFGI</sequence>
<evidence type="ECO:0000256" key="3">
    <source>
        <dbReference type="ARBA" id="ARBA00022801"/>
    </source>
</evidence>
<dbReference type="InterPro" id="IPR001130">
    <property type="entry name" value="TatD-like"/>
</dbReference>
<dbReference type="SUPFAM" id="SSF51556">
    <property type="entry name" value="Metallo-dependent hydrolases"/>
    <property type="match status" value="1"/>
</dbReference>
<feature type="binding site" evidence="4">
    <location>
        <position position="8"/>
    </location>
    <ligand>
        <name>a divalent metal cation</name>
        <dbReference type="ChEBI" id="CHEBI:60240"/>
        <label>1</label>
    </ligand>
</feature>
<name>A0A6I6JTE0_9BACT</name>
<evidence type="ECO:0000256" key="4">
    <source>
        <dbReference type="PIRSR" id="PIRSR005902-1"/>
    </source>
</evidence>
<proteinExistence type="inferred from homology"/>
<dbReference type="GO" id="GO:0004536">
    <property type="term" value="F:DNA nuclease activity"/>
    <property type="evidence" value="ECO:0007669"/>
    <property type="project" value="InterPro"/>
</dbReference>
<keyword evidence="3" id="KW-0378">Hydrolase</keyword>
<evidence type="ECO:0000313" key="6">
    <source>
        <dbReference type="Proteomes" id="UP000428260"/>
    </source>
</evidence>
<dbReference type="GO" id="GO:0004527">
    <property type="term" value="F:exonuclease activity"/>
    <property type="evidence" value="ECO:0007669"/>
    <property type="project" value="UniProtKB-KW"/>
</dbReference>
<dbReference type="PANTHER" id="PTHR46124">
    <property type="entry name" value="D-AMINOACYL-TRNA DEACYLASE"/>
    <property type="match status" value="1"/>
</dbReference>
<gene>
    <name evidence="5" type="ORF">GM418_07015</name>
</gene>
<keyword evidence="2 4" id="KW-0479">Metal-binding</keyword>
<dbReference type="Proteomes" id="UP000428260">
    <property type="component" value="Chromosome"/>
</dbReference>
<dbReference type="Pfam" id="PF01026">
    <property type="entry name" value="TatD_DNase"/>
    <property type="match status" value="1"/>
</dbReference>
<dbReference type="GO" id="GO:0046872">
    <property type="term" value="F:metal ion binding"/>
    <property type="evidence" value="ECO:0007669"/>
    <property type="project" value="UniProtKB-KW"/>
</dbReference>
<evidence type="ECO:0000256" key="2">
    <source>
        <dbReference type="ARBA" id="ARBA00022723"/>
    </source>
</evidence>
<organism evidence="5 6">
    <name type="scientific">Maribellus comscasis</name>
    <dbReference type="NCBI Taxonomy" id="2681766"/>
    <lineage>
        <taxon>Bacteria</taxon>
        <taxon>Pseudomonadati</taxon>
        <taxon>Bacteroidota</taxon>
        <taxon>Bacteroidia</taxon>
        <taxon>Marinilabiliales</taxon>
        <taxon>Prolixibacteraceae</taxon>
        <taxon>Maribellus</taxon>
    </lineage>
</organism>
<comment type="similarity">
    <text evidence="1">Belongs to the metallo-dependent hydrolases superfamily. TatD-type hydrolase family.</text>
</comment>
<protein>
    <submittedName>
        <fullName evidence="5">YchF/TatD family DNA exonuclease</fullName>
    </submittedName>
</protein>
<keyword evidence="5" id="KW-0269">Exonuclease</keyword>
<dbReference type="InterPro" id="IPR015991">
    <property type="entry name" value="TatD/YcfH-like"/>
</dbReference>
<accession>A0A6I6JTE0</accession>
<feature type="binding site" evidence="4">
    <location>
        <position position="93"/>
    </location>
    <ligand>
        <name>a divalent metal cation</name>
        <dbReference type="ChEBI" id="CHEBI:60240"/>
        <label>1</label>
    </ligand>
</feature>
<dbReference type="CDD" id="cd01310">
    <property type="entry name" value="TatD_DNAse"/>
    <property type="match status" value="1"/>
</dbReference>
<dbReference type="AlphaFoldDB" id="A0A6I6JTE0"/>
<dbReference type="PIRSF" id="PIRSF005902">
    <property type="entry name" value="DNase_TatD"/>
    <property type="match status" value="1"/>
</dbReference>
<dbReference type="EMBL" id="CP046401">
    <property type="protein sequence ID" value="QGY43417.1"/>
    <property type="molecule type" value="Genomic_DNA"/>
</dbReference>
<dbReference type="FunFam" id="3.20.20.140:FF:000005">
    <property type="entry name" value="TatD family hydrolase"/>
    <property type="match status" value="1"/>
</dbReference>
<dbReference type="GO" id="GO:0005829">
    <property type="term" value="C:cytosol"/>
    <property type="evidence" value="ECO:0007669"/>
    <property type="project" value="TreeGrafter"/>
</dbReference>